<keyword evidence="2" id="KW-1185">Reference proteome</keyword>
<gene>
    <name evidence="1" type="ORF">DERP_003971</name>
</gene>
<organism evidence="1 2">
    <name type="scientific">Dermatophagoides pteronyssinus</name>
    <name type="common">European house dust mite</name>
    <dbReference type="NCBI Taxonomy" id="6956"/>
    <lineage>
        <taxon>Eukaryota</taxon>
        <taxon>Metazoa</taxon>
        <taxon>Ecdysozoa</taxon>
        <taxon>Arthropoda</taxon>
        <taxon>Chelicerata</taxon>
        <taxon>Arachnida</taxon>
        <taxon>Acari</taxon>
        <taxon>Acariformes</taxon>
        <taxon>Sarcoptiformes</taxon>
        <taxon>Astigmata</taxon>
        <taxon>Psoroptidia</taxon>
        <taxon>Analgoidea</taxon>
        <taxon>Pyroglyphidae</taxon>
        <taxon>Dermatophagoidinae</taxon>
        <taxon>Dermatophagoides</taxon>
    </lineage>
</organism>
<dbReference type="Proteomes" id="UP000887458">
    <property type="component" value="Unassembled WGS sequence"/>
</dbReference>
<name>A0ABQ8J8E5_DERPT</name>
<evidence type="ECO:0000313" key="2">
    <source>
        <dbReference type="Proteomes" id="UP000887458"/>
    </source>
</evidence>
<proteinExistence type="predicted"/>
<sequence length="77" mass="9184">MDCDGNNNFPLYRYFIVCRPISACRRLRQQRATIYRRQSIRQQSSSSTHCSFALHIFYVTKIHRISRDILTSSNHTF</sequence>
<reference evidence="1 2" key="1">
    <citation type="journal article" date="2018" name="J. Allergy Clin. Immunol.">
        <title>High-quality assembly of Dermatophagoides pteronyssinus genome and transcriptome reveals a wide range of novel allergens.</title>
        <authorList>
            <person name="Liu X.Y."/>
            <person name="Yang K.Y."/>
            <person name="Wang M.Q."/>
            <person name="Kwok J.S."/>
            <person name="Zeng X."/>
            <person name="Yang Z."/>
            <person name="Xiao X.J."/>
            <person name="Lau C.P."/>
            <person name="Li Y."/>
            <person name="Huang Z.M."/>
            <person name="Ba J.G."/>
            <person name="Yim A.K."/>
            <person name="Ouyang C.Y."/>
            <person name="Ngai S.M."/>
            <person name="Chan T.F."/>
            <person name="Leung E.L."/>
            <person name="Liu L."/>
            <person name="Liu Z.G."/>
            <person name="Tsui S.K."/>
        </authorList>
    </citation>
    <scope>NUCLEOTIDE SEQUENCE [LARGE SCALE GENOMIC DNA]</scope>
    <source>
        <strain evidence="1">Derp</strain>
    </source>
</reference>
<comment type="caution">
    <text evidence="1">The sequence shown here is derived from an EMBL/GenBank/DDBJ whole genome shotgun (WGS) entry which is preliminary data.</text>
</comment>
<accession>A0ABQ8J8E5</accession>
<evidence type="ECO:0000313" key="1">
    <source>
        <dbReference type="EMBL" id="KAH9418645.1"/>
    </source>
</evidence>
<dbReference type="EMBL" id="NJHN03000062">
    <property type="protein sequence ID" value="KAH9418645.1"/>
    <property type="molecule type" value="Genomic_DNA"/>
</dbReference>
<protein>
    <submittedName>
        <fullName evidence="1">Uncharacterized protein</fullName>
    </submittedName>
</protein>
<reference evidence="1 2" key="2">
    <citation type="journal article" date="2022" name="Mol. Biol. Evol.">
        <title>Comparative Genomics Reveals Insights into the Divergent Evolution of Astigmatic Mites and Household Pest Adaptations.</title>
        <authorList>
            <person name="Xiong Q."/>
            <person name="Wan A.T."/>
            <person name="Liu X."/>
            <person name="Fung C.S."/>
            <person name="Xiao X."/>
            <person name="Malainual N."/>
            <person name="Hou J."/>
            <person name="Wang L."/>
            <person name="Wang M."/>
            <person name="Yang K.Y."/>
            <person name="Cui Y."/>
            <person name="Leung E.L."/>
            <person name="Nong W."/>
            <person name="Shin S.K."/>
            <person name="Au S.W."/>
            <person name="Jeong K.Y."/>
            <person name="Chew F.T."/>
            <person name="Hui J.H."/>
            <person name="Leung T.F."/>
            <person name="Tungtrongchitr A."/>
            <person name="Zhong N."/>
            <person name="Liu Z."/>
            <person name="Tsui S.K."/>
        </authorList>
    </citation>
    <scope>NUCLEOTIDE SEQUENCE [LARGE SCALE GENOMIC DNA]</scope>
    <source>
        <strain evidence="1">Derp</strain>
    </source>
</reference>